<dbReference type="Gene3D" id="3.30.70.270">
    <property type="match status" value="1"/>
</dbReference>
<keyword evidence="4" id="KW-1185">Reference proteome</keyword>
<dbReference type="RefSeq" id="WP_013638137.1">
    <property type="nucleotide sequence ID" value="NC_015185.1"/>
</dbReference>
<dbReference type="EMBL" id="CP002543">
    <property type="protein sequence ID" value="ADY73179.1"/>
    <property type="molecule type" value="Genomic_DNA"/>
</dbReference>
<dbReference type="CDD" id="cd01948">
    <property type="entry name" value="EAL"/>
    <property type="match status" value="1"/>
</dbReference>
<dbReference type="OrthoDB" id="7057390at2"/>
<dbReference type="Gene3D" id="3.20.20.450">
    <property type="entry name" value="EAL domain"/>
    <property type="match status" value="1"/>
</dbReference>
<dbReference type="InterPro" id="IPR050706">
    <property type="entry name" value="Cyclic-di-GMP_PDE-like"/>
</dbReference>
<dbReference type="eggNOG" id="COG2200">
    <property type="taxonomic scope" value="Bacteria"/>
</dbReference>
<accession>F0S2V7</accession>
<dbReference type="InParanoid" id="F0S2V7"/>
<dbReference type="Pfam" id="PF00990">
    <property type="entry name" value="GGDEF"/>
    <property type="match status" value="1"/>
</dbReference>
<feature type="domain" description="GGDEF" evidence="2">
    <location>
        <begin position="26"/>
        <end position="156"/>
    </location>
</feature>
<proteinExistence type="predicted"/>
<dbReference type="InterPro" id="IPR000160">
    <property type="entry name" value="GGDEF_dom"/>
</dbReference>
<evidence type="ECO:0000313" key="3">
    <source>
        <dbReference type="EMBL" id="ADY73179.1"/>
    </source>
</evidence>
<dbReference type="SUPFAM" id="SSF141868">
    <property type="entry name" value="EAL domain-like"/>
    <property type="match status" value="1"/>
</dbReference>
<dbReference type="AlphaFoldDB" id="F0S2V7"/>
<dbReference type="HOGENOM" id="CLU_000445_70_50_0"/>
<dbReference type="NCBIfam" id="TIGR00254">
    <property type="entry name" value="GGDEF"/>
    <property type="match status" value="1"/>
</dbReference>
<dbReference type="eggNOG" id="COG3706">
    <property type="taxonomic scope" value="Bacteria"/>
</dbReference>
<dbReference type="SUPFAM" id="SSF55073">
    <property type="entry name" value="Nucleotide cyclase"/>
    <property type="match status" value="1"/>
</dbReference>
<dbReference type="KEGG" id="dte:Dester_0528"/>
<sequence length="407" mass="47196">MVDEITGLFSRKAFFDLLGKKSNDNREIIIVIFDIDDFKFVNLSYGYDVGDSILKACGNRIKEVFQTYFSEIFIARTDSNEFSIALFDDIPLIRIKEIFYKHINRMLFKKRNELIAITVSAGTSKGKHPLEVFSKAENSLFLAKESGKNTIFIDEKSRIRDFQKMKDIRKKLIEAIRDNSVKPYFQPIVSLRTGEIFGYEVLARIFYKNELLKGDYVFSIADTFSLTPEIDKQLFLKAIKYLNKEYKLFFNISMKYFVKELNNIFQIAKTYSINLENITLEITESQKLIQEEVAKSIFRMFKEFHVGIAVDDFGAGYSNFVYLKKFPVDVLKVDGDFIKNAKKDVKDLAIVKSIVDIGRIFRIRTLAEFIEDEETYRIMKDIGVSLGQGWFIGKPAPEPQKVKINLS</sequence>
<name>F0S2V7_DESTD</name>
<dbReference type="SMART" id="SM00267">
    <property type="entry name" value="GGDEF"/>
    <property type="match status" value="1"/>
</dbReference>
<dbReference type="PROSITE" id="PS50883">
    <property type="entry name" value="EAL"/>
    <property type="match status" value="1"/>
</dbReference>
<organism evidence="3 4">
    <name type="scientific">Desulfurobacterium thermolithotrophum (strain DSM 11699 / BSA)</name>
    <dbReference type="NCBI Taxonomy" id="868864"/>
    <lineage>
        <taxon>Bacteria</taxon>
        <taxon>Pseudomonadati</taxon>
        <taxon>Aquificota</taxon>
        <taxon>Aquificia</taxon>
        <taxon>Desulfurobacteriales</taxon>
        <taxon>Desulfurobacteriaceae</taxon>
        <taxon>Desulfurobacterium</taxon>
    </lineage>
</organism>
<dbReference type="SMART" id="SM00052">
    <property type="entry name" value="EAL"/>
    <property type="match status" value="1"/>
</dbReference>
<dbReference type="InterPro" id="IPR043128">
    <property type="entry name" value="Rev_trsase/Diguanyl_cyclase"/>
</dbReference>
<evidence type="ECO:0000313" key="4">
    <source>
        <dbReference type="Proteomes" id="UP000007102"/>
    </source>
</evidence>
<dbReference type="GO" id="GO:0071111">
    <property type="term" value="F:cyclic-guanylate-specific phosphodiesterase activity"/>
    <property type="evidence" value="ECO:0007669"/>
    <property type="project" value="InterPro"/>
</dbReference>
<dbReference type="STRING" id="868864.Dester_0528"/>
<reference evidence="3 4" key="1">
    <citation type="journal article" date="2011" name="Stand. Genomic Sci.">
        <title>Complete genome sequence of the thermophilic sulfur-reducer Desulfurobacterium thermolithotrophum type strain (BSA(T)) from a deep-sea hydrothermal vent.</title>
        <authorList>
            <person name="Goker M."/>
            <person name="Daligault H."/>
            <person name="Mwirichia R."/>
            <person name="Lapidus A."/>
            <person name="Lucas S."/>
            <person name="Deshpande S."/>
            <person name="Pagani I."/>
            <person name="Tapia R."/>
            <person name="Cheng J.F."/>
            <person name="Goodwin L."/>
            <person name="Pitluck S."/>
            <person name="Liolios K."/>
            <person name="Ivanova N."/>
            <person name="Mavromatis K."/>
            <person name="Mikhailova N."/>
            <person name="Pati A."/>
            <person name="Chen A."/>
            <person name="Palaniappan K."/>
            <person name="Han C."/>
            <person name="Land M."/>
            <person name="Hauser L."/>
            <person name="Pan C."/>
            <person name="Brambilla E.M."/>
            <person name="Rohde M."/>
            <person name="Spring S."/>
            <person name="Sikorski J."/>
            <person name="Wirth R."/>
            <person name="Detter J.C."/>
            <person name="Woyke T."/>
            <person name="Bristow J."/>
            <person name="Eisen J.A."/>
            <person name="Markowitz V."/>
            <person name="Hugenholtz P."/>
            <person name="Kyrpides N.C."/>
            <person name="Klenk H.P."/>
        </authorList>
    </citation>
    <scope>NUCLEOTIDE SEQUENCE [LARGE SCALE GENOMIC DNA]</scope>
    <source>
        <strain evidence="4">DSM 11699 / BSA</strain>
    </source>
</reference>
<dbReference type="InterPro" id="IPR029787">
    <property type="entry name" value="Nucleotide_cyclase"/>
</dbReference>
<feature type="domain" description="EAL" evidence="1">
    <location>
        <begin position="165"/>
        <end position="407"/>
    </location>
</feature>
<evidence type="ECO:0000259" key="2">
    <source>
        <dbReference type="PROSITE" id="PS50887"/>
    </source>
</evidence>
<dbReference type="PANTHER" id="PTHR33121:SF71">
    <property type="entry name" value="OXYGEN SENSOR PROTEIN DOSP"/>
    <property type="match status" value="1"/>
</dbReference>
<dbReference type="Proteomes" id="UP000007102">
    <property type="component" value="Chromosome"/>
</dbReference>
<protein>
    <submittedName>
        <fullName evidence="3">Diguanylate cyclase/phosphodiesterase</fullName>
    </submittedName>
</protein>
<dbReference type="PANTHER" id="PTHR33121">
    <property type="entry name" value="CYCLIC DI-GMP PHOSPHODIESTERASE PDEF"/>
    <property type="match status" value="1"/>
</dbReference>
<gene>
    <name evidence="3" type="ordered locus">Dester_0528</name>
</gene>
<dbReference type="Pfam" id="PF00563">
    <property type="entry name" value="EAL"/>
    <property type="match status" value="1"/>
</dbReference>
<evidence type="ECO:0000259" key="1">
    <source>
        <dbReference type="PROSITE" id="PS50883"/>
    </source>
</evidence>
<reference evidence="4" key="2">
    <citation type="submission" date="2011-02" db="EMBL/GenBank/DDBJ databases">
        <title>The complete genome of Desulfurobacterium thermolithotrophum DSM 11699.</title>
        <authorList>
            <consortium name="US DOE Joint Genome Institute (JGI-PGF)"/>
            <person name="Lucas S."/>
            <person name="Copeland A."/>
            <person name="Lapidus A."/>
            <person name="Bruce D."/>
            <person name="Goodwin L."/>
            <person name="Pitluck S."/>
            <person name="Kyrpides N."/>
            <person name="Mavromatis K."/>
            <person name="Pagani I."/>
            <person name="Ivanova N."/>
            <person name="Mikhailova N."/>
            <person name="Daligault H."/>
            <person name="Detter J.C."/>
            <person name="Tapia R."/>
            <person name="Han C."/>
            <person name="Land M."/>
            <person name="Hauser L."/>
            <person name="Markowitz V."/>
            <person name="Cheng J.-F."/>
            <person name="Hugenholtz P."/>
            <person name="Woyke T."/>
            <person name="Wu D."/>
            <person name="Spring S."/>
            <person name="Brambilla E."/>
            <person name="Klenk H.-P."/>
            <person name="Eisen J.A."/>
        </authorList>
    </citation>
    <scope>NUCLEOTIDE SEQUENCE [LARGE SCALE GENOMIC DNA]</scope>
    <source>
        <strain evidence="4">DSM 11699 / BSA</strain>
    </source>
</reference>
<dbReference type="PROSITE" id="PS50887">
    <property type="entry name" value="GGDEF"/>
    <property type="match status" value="1"/>
</dbReference>
<dbReference type="InterPro" id="IPR001633">
    <property type="entry name" value="EAL_dom"/>
</dbReference>
<dbReference type="InterPro" id="IPR035919">
    <property type="entry name" value="EAL_sf"/>
</dbReference>